<dbReference type="EMBL" id="CAJVQC010074600">
    <property type="protein sequence ID" value="CAG8813163.1"/>
    <property type="molecule type" value="Genomic_DNA"/>
</dbReference>
<evidence type="ECO:0000313" key="1">
    <source>
        <dbReference type="EMBL" id="CAG8813163.1"/>
    </source>
</evidence>
<dbReference type="Proteomes" id="UP000789920">
    <property type="component" value="Unassembled WGS sequence"/>
</dbReference>
<gene>
    <name evidence="1" type="ORF">RPERSI_LOCUS23704</name>
</gene>
<organism evidence="1 2">
    <name type="scientific">Racocetra persica</name>
    <dbReference type="NCBI Taxonomy" id="160502"/>
    <lineage>
        <taxon>Eukaryota</taxon>
        <taxon>Fungi</taxon>
        <taxon>Fungi incertae sedis</taxon>
        <taxon>Mucoromycota</taxon>
        <taxon>Glomeromycotina</taxon>
        <taxon>Glomeromycetes</taxon>
        <taxon>Diversisporales</taxon>
        <taxon>Gigasporaceae</taxon>
        <taxon>Racocetra</taxon>
    </lineage>
</organism>
<keyword evidence="2" id="KW-1185">Reference proteome</keyword>
<sequence>QTFIIQVVQENKYNNLLPGFLCESLLESNNEVKNDPTAAISKLYKKIFQTEIYFSGVSMMNIDDNNILDELVSDLFFQPFMINLQKISIVIHSIGILTKQEAKYRFASSFIYSKFNEYILIFQTINKDRYSVCIYKQNQISEEYRGSDSN</sequence>
<accession>A0ACA9RWJ2</accession>
<evidence type="ECO:0000313" key="2">
    <source>
        <dbReference type="Proteomes" id="UP000789920"/>
    </source>
</evidence>
<name>A0ACA9RWJ2_9GLOM</name>
<feature type="non-terminal residue" evidence="1">
    <location>
        <position position="150"/>
    </location>
</feature>
<reference evidence="1" key="1">
    <citation type="submission" date="2021-06" db="EMBL/GenBank/DDBJ databases">
        <authorList>
            <person name="Kallberg Y."/>
            <person name="Tangrot J."/>
            <person name="Rosling A."/>
        </authorList>
    </citation>
    <scope>NUCLEOTIDE SEQUENCE</scope>
    <source>
        <strain evidence="1">MA461A</strain>
    </source>
</reference>
<comment type="caution">
    <text evidence="1">The sequence shown here is derived from an EMBL/GenBank/DDBJ whole genome shotgun (WGS) entry which is preliminary data.</text>
</comment>
<protein>
    <submittedName>
        <fullName evidence="1">11488_t:CDS:1</fullName>
    </submittedName>
</protein>
<feature type="non-terminal residue" evidence="1">
    <location>
        <position position="1"/>
    </location>
</feature>
<proteinExistence type="predicted"/>